<accession>A0AAE0KR55</accession>
<reference evidence="2 3" key="1">
    <citation type="journal article" date="2015" name="Genome Biol. Evol.">
        <title>Comparative Genomics of a Bacterivorous Green Alga Reveals Evolutionary Causalities and Consequences of Phago-Mixotrophic Mode of Nutrition.</title>
        <authorList>
            <person name="Burns J.A."/>
            <person name="Paasch A."/>
            <person name="Narechania A."/>
            <person name="Kim E."/>
        </authorList>
    </citation>
    <scope>NUCLEOTIDE SEQUENCE [LARGE SCALE GENOMIC DNA]</scope>
    <source>
        <strain evidence="2 3">PLY_AMNH</strain>
    </source>
</reference>
<evidence type="ECO:0000313" key="3">
    <source>
        <dbReference type="Proteomes" id="UP001190700"/>
    </source>
</evidence>
<gene>
    <name evidence="2" type="ORF">CYMTET_33462</name>
</gene>
<keyword evidence="3" id="KW-1185">Reference proteome</keyword>
<name>A0AAE0KR55_9CHLO</name>
<dbReference type="AlphaFoldDB" id="A0AAE0KR55"/>
<proteinExistence type="predicted"/>
<comment type="caution">
    <text evidence="2">The sequence shown here is derived from an EMBL/GenBank/DDBJ whole genome shotgun (WGS) entry which is preliminary data.</text>
</comment>
<evidence type="ECO:0000313" key="2">
    <source>
        <dbReference type="EMBL" id="KAK3257449.1"/>
    </source>
</evidence>
<organism evidence="2 3">
    <name type="scientific">Cymbomonas tetramitiformis</name>
    <dbReference type="NCBI Taxonomy" id="36881"/>
    <lineage>
        <taxon>Eukaryota</taxon>
        <taxon>Viridiplantae</taxon>
        <taxon>Chlorophyta</taxon>
        <taxon>Pyramimonadophyceae</taxon>
        <taxon>Pyramimonadales</taxon>
        <taxon>Pyramimonadaceae</taxon>
        <taxon>Cymbomonas</taxon>
    </lineage>
</organism>
<protein>
    <submittedName>
        <fullName evidence="2">Uncharacterized protein</fullName>
    </submittedName>
</protein>
<feature type="non-terminal residue" evidence="2">
    <location>
        <position position="1"/>
    </location>
</feature>
<feature type="region of interest" description="Disordered" evidence="1">
    <location>
        <begin position="298"/>
        <end position="341"/>
    </location>
</feature>
<evidence type="ECO:0000256" key="1">
    <source>
        <dbReference type="SAM" id="MobiDB-lite"/>
    </source>
</evidence>
<sequence length="341" mass="37318">AGPASAVADVDIAQVQSSARTEVTAIRSSSSYGEDKKKDLNSTYPHSQLLSRLAPSLCRTTVPLNGSGLTGVWLQASSDPYAAIFIMTAMPELLNSYYTVVAMVLEHDYYHPVAEQQIVTVLTNILDEQSYPLRPDSKAPVQPLQVNCSLFVANCTEDAMAHDGVYVVLESVVVTQAPSQYGGWFYVMDDTGIAAVGSDMGYDAADLARVKHSFGRHPARRVEPWEFDLVDGKFPACKEEQCGLEELPERAGVRTRHLYAYIDLALKELADMQQALASVPGIAQPAFDEEWAAAAAKSKKRRAVKQHVESDGEDSESEERKRAAAKARFGSLRTATDEELR</sequence>
<dbReference type="EMBL" id="LGRX02020485">
    <property type="protein sequence ID" value="KAK3257449.1"/>
    <property type="molecule type" value="Genomic_DNA"/>
</dbReference>
<dbReference type="Proteomes" id="UP001190700">
    <property type="component" value="Unassembled WGS sequence"/>
</dbReference>